<evidence type="ECO:0000313" key="6">
    <source>
        <dbReference type="Proteomes" id="UP001500622"/>
    </source>
</evidence>
<dbReference type="PANTHER" id="PTHR43976:SF16">
    <property type="entry name" value="SHORT-CHAIN DEHYDROGENASE_REDUCTASE FAMILY PROTEIN"/>
    <property type="match status" value="1"/>
</dbReference>
<dbReference type="Gene3D" id="3.40.50.720">
    <property type="entry name" value="NAD(P)-binding Rossmann-like Domain"/>
    <property type="match status" value="1"/>
</dbReference>
<proteinExistence type="inferred from homology"/>
<evidence type="ECO:0000256" key="2">
    <source>
        <dbReference type="ARBA" id="ARBA00023002"/>
    </source>
</evidence>
<dbReference type="PROSITE" id="PS00061">
    <property type="entry name" value="ADH_SHORT"/>
    <property type="match status" value="1"/>
</dbReference>
<dbReference type="RefSeq" id="WP_345215976.1">
    <property type="nucleotide sequence ID" value="NZ_BAABGN010000008.1"/>
</dbReference>
<protein>
    <submittedName>
        <fullName evidence="5">Oxidoreductase</fullName>
    </submittedName>
</protein>
<dbReference type="SMART" id="SM00822">
    <property type="entry name" value="PKS_KR"/>
    <property type="match status" value="1"/>
</dbReference>
<comment type="caution">
    <text evidence="5">The sequence shown here is derived from an EMBL/GenBank/DDBJ whole genome shotgun (WGS) entry which is preliminary data.</text>
</comment>
<dbReference type="InterPro" id="IPR020904">
    <property type="entry name" value="Sc_DH/Rdtase_CS"/>
</dbReference>
<reference evidence="6" key="1">
    <citation type="journal article" date="2019" name="Int. J. Syst. Evol. Microbiol.">
        <title>The Global Catalogue of Microorganisms (GCM) 10K type strain sequencing project: providing services to taxonomists for standard genome sequencing and annotation.</title>
        <authorList>
            <consortium name="The Broad Institute Genomics Platform"/>
            <consortium name="The Broad Institute Genome Sequencing Center for Infectious Disease"/>
            <person name="Wu L."/>
            <person name="Ma J."/>
        </authorList>
    </citation>
    <scope>NUCLEOTIDE SEQUENCE [LARGE SCALE GENOMIC DNA]</scope>
    <source>
        <strain evidence="6">JCM 17810</strain>
    </source>
</reference>
<comment type="similarity">
    <text evidence="1 3">Belongs to the short-chain dehydrogenases/reductases (SDR) family.</text>
</comment>
<keyword evidence="6" id="KW-1185">Reference proteome</keyword>
<sequence length="287" mass="30891">MTREPEVRTALVTGASTGIGARTASRLVDAGYRVFGTSRRGRGDHDGVQMLQMDVRDDESVREAVGAVTEAAGHIDILVNNAGVAHQGFAEETGRAEADAVFETNFFGPIRVTDAVLPQMRRRRSGRVINVGSLAAWIGEPGETMYAASKAALARYSEALRHEVWHLGISVSLVEPGAFTTGVLGAASGHDDHAGHADHTGHISDYDGPRELARRTLEKSLRHGGDPNDVADLIAAVARTGQPRSRYGVGREARRIPIVKAAVPQRLTDYLLRRAYQLPGRSITSRS</sequence>
<dbReference type="Pfam" id="PF00106">
    <property type="entry name" value="adh_short"/>
    <property type="match status" value="1"/>
</dbReference>
<dbReference type="InterPro" id="IPR036291">
    <property type="entry name" value="NAD(P)-bd_dom_sf"/>
</dbReference>
<dbReference type="EMBL" id="BAABGN010000008">
    <property type="protein sequence ID" value="GAA4423221.1"/>
    <property type="molecule type" value="Genomic_DNA"/>
</dbReference>
<dbReference type="PRINTS" id="PR00081">
    <property type="entry name" value="GDHRDH"/>
</dbReference>
<evidence type="ECO:0000313" key="5">
    <source>
        <dbReference type="EMBL" id="GAA4423221.1"/>
    </source>
</evidence>
<dbReference type="Proteomes" id="UP001500622">
    <property type="component" value="Unassembled WGS sequence"/>
</dbReference>
<feature type="domain" description="Ketoreductase" evidence="4">
    <location>
        <begin position="8"/>
        <end position="199"/>
    </location>
</feature>
<dbReference type="InterPro" id="IPR057326">
    <property type="entry name" value="KR_dom"/>
</dbReference>
<dbReference type="SUPFAM" id="SSF51735">
    <property type="entry name" value="NAD(P)-binding Rossmann-fold domains"/>
    <property type="match status" value="1"/>
</dbReference>
<dbReference type="PRINTS" id="PR00080">
    <property type="entry name" value="SDRFAMILY"/>
</dbReference>
<gene>
    <name evidence="5" type="ORF">GCM10023169_18560</name>
</gene>
<evidence type="ECO:0000256" key="1">
    <source>
        <dbReference type="ARBA" id="ARBA00006484"/>
    </source>
</evidence>
<dbReference type="InterPro" id="IPR002347">
    <property type="entry name" value="SDR_fam"/>
</dbReference>
<organism evidence="5 6">
    <name type="scientific">Georgenia halophila</name>
    <dbReference type="NCBI Taxonomy" id="620889"/>
    <lineage>
        <taxon>Bacteria</taxon>
        <taxon>Bacillati</taxon>
        <taxon>Actinomycetota</taxon>
        <taxon>Actinomycetes</taxon>
        <taxon>Micrococcales</taxon>
        <taxon>Bogoriellaceae</taxon>
        <taxon>Georgenia</taxon>
    </lineage>
</organism>
<dbReference type="CDD" id="cd05374">
    <property type="entry name" value="17beta-HSD-like_SDR_c"/>
    <property type="match status" value="1"/>
</dbReference>
<dbReference type="InterPro" id="IPR051911">
    <property type="entry name" value="SDR_oxidoreductase"/>
</dbReference>
<dbReference type="PANTHER" id="PTHR43976">
    <property type="entry name" value="SHORT CHAIN DEHYDROGENASE"/>
    <property type="match status" value="1"/>
</dbReference>
<evidence type="ECO:0000256" key="3">
    <source>
        <dbReference type="RuleBase" id="RU000363"/>
    </source>
</evidence>
<keyword evidence="2" id="KW-0560">Oxidoreductase</keyword>
<evidence type="ECO:0000259" key="4">
    <source>
        <dbReference type="SMART" id="SM00822"/>
    </source>
</evidence>
<accession>A0ABP8L6M3</accession>
<name>A0ABP8L6M3_9MICO</name>